<dbReference type="RefSeq" id="XP_007784953.1">
    <property type="nucleotide sequence ID" value="XM_007786763.1"/>
</dbReference>
<reference evidence="3" key="1">
    <citation type="submission" date="2012-06" db="EMBL/GenBank/DDBJ databases">
        <title>The genome sequence of Coniosporium apollinis CBS 100218.</title>
        <authorList>
            <consortium name="The Broad Institute Genome Sequencing Platform"/>
            <person name="Cuomo C."/>
            <person name="Gorbushina A."/>
            <person name="Noack S."/>
            <person name="Walker B."/>
            <person name="Young S.K."/>
            <person name="Zeng Q."/>
            <person name="Gargeya S."/>
            <person name="Fitzgerald M."/>
            <person name="Haas B."/>
            <person name="Abouelleil A."/>
            <person name="Alvarado L."/>
            <person name="Arachchi H.M."/>
            <person name="Berlin A.M."/>
            <person name="Chapman S.B."/>
            <person name="Goldberg J."/>
            <person name="Griggs A."/>
            <person name="Gujja S."/>
            <person name="Hansen M."/>
            <person name="Howarth C."/>
            <person name="Imamovic A."/>
            <person name="Larimer J."/>
            <person name="McCowan C."/>
            <person name="Montmayeur A."/>
            <person name="Murphy C."/>
            <person name="Neiman D."/>
            <person name="Pearson M."/>
            <person name="Priest M."/>
            <person name="Roberts A."/>
            <person name="Saif S."/>
            <person name="Shea T."/>
            <person name="Sisk P."/>
            <person name="Sykes S."/>
            <person name="Wortman J."/>
            <person name="Nusbaum C."/>
            <person name="Birren B."/>
        </authorList>
    </citation>
    <scope>NUCLEOTIDE SEQUENCE [LARGE SCALE GENOMIC DNA]</scope>
    <source>
        <strain evidence="3">CBS 100218</strain>
    </source>
</reference>
<dbReference type="eggNOG" id="ENOG502SXD9">
    <property type="taxonomic scope" value="Eukaryota"/>
</dbReference>
<dbReference type="AlphaFoldDB" id="R7Z6V1"/>
<dbReference type="STRING" id="1168221.R7Z6V1"/>
<sequence>MSSQFLRRFTARPATGFLRTPLRSTRLAPASSRFYADEASPGHSSNVGNPTASSAESQGINQSRATDSKSGSPDTASLATPAQADNQGGMSEEPSGAHENIRQDPNKPDEEKAKQTLKEGEKPLDPADK</sequence>
<feature type="region of interest" description="Disordered" evidence="1">
    <location>
        <begin position="1"/>
        <end position="129"/>
    </location>
</feature>
<protein>
    <submittedName>
        <fullName evidence="2">Uncharacterized protein</fullName>
    </submittedName>
</protein>
<dbReference type="OrthoDB" id="4765225at2759"/>
<evidence type="ECO:0000313" key="3">
    <source>
        <dbReference type="Proteomes" id="UP000016924"/>
    </source>
</evidence>
<feature type="compositionally biased region" description="Basic and acidic residues" evidence="1">
    <location>
        <begin position="95"/>
        <end position="129"/>
    </location>
</feature>
<proteinExistence type="predicted"/>
<dbReference type="Proteomes" id="UP000016924">
    <property type="component" value="Unassembled WGS sequence"/>
</dbReference>
<organism evidence="2 3">
    <name type="scientific">Coniosporium apollinis (strain CBS 100218)</name>
    <name type="common">Rock-inhabiting black yeast</name>
    <dbReference type="NCBI Taxonomy" id="1168221"/>
    <lineage>
        <taxon>Eukaryota</taxon>
        <taxon>Fungi</taxon>
        <taxon>Dikarya</taxon>
        <taxon>Ascomycota</taxon>
        <taxon>Pezizomycotina</taxon>
        <taxon>Dothideomycetes</taxon>
        <taxon>Dothideomycetes incertae sedis</taxon>
        <taxon>Coniosporium</taxon>
    </lineage>
</organism>
<gene>
    <name evidence="2" type="ORF">W97_08896</name>
</gene>
<evidence type="ECO:0000256" key="1">
    <source>
        <dbReference type="SAM" id="MobiDB-lite"/>
    </source>
</evidence>
<keyword evidence="3" id="KW-1185">Reference proteome</keyword>
<dbReference type="HOGENOM" id="CLU_154720_2_0_1"/>
<name>R7Z6V1_CONA1</name>
<evidence type="ECO:0000313" key="2">
    <source>
        <dbReference type="EMBL" id="EON69636.1"/>
    </source>
</evidence>
<dbReference type="OMA" id="EYGQNKP"/>
<dbReference type="EMBL" id="JH767620">
    <property type="protein sequence ID" value="EON69636.1"/>
    <property type="molecule type" value="Genomic_DNA"/>
</dbReference>
<accession>R7Z6V1</accession>
<dbReference type="GeneID" id="19906207"/>
<feature type="compositionally biased region" description="Polar residues" evidence="1">
    <location>
        <begin position="42"/>
        <end position="89"/>
    </location>
</feature>